<organism evidence="1">
    <name type="scientific">bioreactor metagenome</name>
    <dbReference type="NCBI Taxonomy" id="1076179"/>
    <lineage>
        <taxon>unclassified sequences</taxon>
        <taxon>metagenomes</taxon>
        <taxon>ecological metagenomes</taxon>
    </lineage>
</organism>
<reference evidence="1" key="1">
    <citation type="submission" date="2019-08" db="EMBL/GenBank/DDBJ databases">
        <authorList>
            <person name="Kucharzyk K."/>
            <person name="Murdoch R.W."/>
            <person name="Higgins S."/>
            <person name="Loffler F."/>
        </authorList>
    </citation>
    <scope>NUCLEOTIDE SEQUENCE</scope>
</reference>
<evidence type="ECO:0000313" key="1">
    <source>
        <dbReference type="EMBL" id="MPM81923.1"/>
    </source>
</evidence>
<sequence length="152" mass="17005">MLEIVQLDAIAAGHHHHRDTDRGRQLHRIDRSLPPDQFVAESQYRQDRQAELFGLGQQAQRSFQTRGVHHHQQGIGTFRTGGVEAGGDYLLVRADGLQRVATGQIFDDEALPHHLDRSHGLADGDTRIVRNLDVEPTQCVEQRGLPGVRVAE</sequence>
<gene>
    <name evidence="1" type="ORF">SDC9_128980</name>
</gene>
<proteinExistence type="predicted"/>
<comment type="caution">
    <text evidence="1">The sequence shown here is derived from an EMBL/GenBank/DDBJ whole genome shotgun (WGS) entry which is preliminary data.</text>
</comment>
<name>A0A645CYH9_9ZZZZ</name>
<dbReference type="AlphaFoldDB" id="A0A645CYH9"/>
<accession>A0A645CYH9</accession>
<dbReference type="EMBL" id="VSSQ01031142">
    <property type="protein sequence ID" value="MPM81923.1"/>
    <property type="molecule type" value="Genomic_DNA"/>
</dbReference>
<protein>
    <submittedName>
        <fullName evidence="1">Uncharacterized protein</fullName>
    </submittedName>
</protein>